<dbReference type="InterPro" id="IPR017946">
    <property type="entry name" value="PLC-like_Pdiesterase_TIM-brl"/>
</dbReference>
<dbReference type="GO" id="GO:0008081">
    <property type="term" value="F:phosphoric diester hydrolase activity"/>
    <property type="evidence" value="ECO:0007669"/>
    <property type="project" value="InterPro"/>
</dbReference>
<dbReference type="PANTHER" id="PTHR46211:SF14">
    <property type="entry name" value="GLYCEROPHOSPHODIESTER PHOSPHODIESTERASE"/>
    <property type="match status" value="1"/>
</dbReference>
<dbReference type="CDD" id="cd08556">
    <property type="entry name" value="GDPD"/>
    <property type="match status" value="1"/>
</dbReference>
<sequence>MLVIGHRGAKGKGLGNTLEAMRYALAQGADGLEFDVRLTRDGVPVIIHDDTLLLTRGINRSVHTLTLRELNDLSSDKPVPTLTQVLDEFWGNTYLNIELKARGSGRAVVSLLVSRYITSDYDWSNCLISSFKTAELRAARSLAPHARLALLHGQNPFTFLMYQHRLRLAGLGFHRLHVSLLALAIARRLGIFTYAYTVNRPGGAQQLREKQLDAVVTDYPRRIVDALS</sequence>
<evidence type="ECO:0000313" key="3">
    <source>
        <dbReference type="Proteomes" id="UP001059824"/>
    </source>
</evidence>
<dbReference type="PROSITE" id="PS50007">
    <property type="entry name" value="PIPLC_X_DOMAIN"/>
    <property type="match status" value="1"/>
</dbReference>
<accession>A0A857MPD2</accession>
<name>A0A857MPD2_9BACT</name>
<evidence type="ECO:0000259" key="1">
    <source>
        <dbReference type="PROSITE" id="PS51704"/>
    </source>
</evidence>
<dbReference type="InterPro" id="IPR030395">
    <property type="entry name" value="GP_PDE_dom"/>
</dbReference>
<dbReference type="Gene3D" id="3.20.20.190">
    <property type="entry name" value="Phosphatidylinositol (PI) phosphodiesterase"/>
    <property type="match status" value="1"/>
</dbReference>
<evidence type="ECO:0000313" key="2">
    <source>
        <dbReference type="EMBL" id="QHN42951.1"/>
    </source>
</evidence>
<dbReference type="EMBL" id="CP045921">
    <property type="protein sequence ID" value="QHN42951.1"/>
    <property type="molecule type" value="Genomic_DNA"/>
</dbReference>
<protein>
    <recommendedName>
        <fullName evidence="1">GP-PDE domain-containing protein</fullName>
    </recommendedName>
</protein>
<dbReference type="KEGG" id="mama:GII36_03740"/>
<dbReference type="Proteomes" id="UP001059824">
    <property type="component" value="Chromosome"/>
</dbReference>
<feature type="domain" description="GP-PDE" evidence="1">
    <location>
        <begin position="1"/>
        <end position="227"/>
    </location>
</feature>
<gene>
    <name evidence="2" type="ORF">GII36_03740</name>
</gene>
<dbReference type="Pfam" id="PF03009">
    <property type="entry name" value="GDPD"/>
    <property type="match status" value="1"/>
</dbReference>
<dbReference type="RefSeq" id="WP_260762625.1">
    <property type="nucleotide sequence ID" value="NZ_CP045921.1"/>
</dbReference>
<dbReference type="AlphaFoldDB" id="A0A857MPD2"/>
<organism evidence="2 3">
    <name type="scientific">Candidatus Mycosynbacter amalyticus</name>
    <dbReference type="NCBI Taxonomy" id="2665156"/>
    <lineage>
        <taxon>Bacteria</taxon>
        <taxon>Candidatus Saccharimonadota</taxon>
        <taxon>Candidatus Saccharimonadota incertae sedis</taxon>
        <taxon>Candidatus Mycosynbacter</taxon>
    </lineage>
</organism>
<dbReference type="GO" id="GO:0006629">
    <property type="term" value="P:lipid metabolic process"/>
    <property type="evidence" value="ECO:0007669"/>
    <property type="project" value="InterPro"/>
</dbReference>
<keyword evidence="3" id="KW-1185">Reference proteome</keyword>
<dbReference type="SUPFAM" id="SSF51695">
    <property type="entry name" value="PLC-like phosphodiesterases"/>
    <property type="match status" value="1"/>
</dbReference>
<dbReference type="PANTHER" id="PTHR46211">
    <property type="entry name" value="GLYCEROPHOSPHORYL DIESTER PHOSPHODIESTERASE"/>
    <property type="match status" value="1"/>
</dbReference>
<proteinExistence type="predicted"/>
<dbReference type="PROSITE" id="PS51704">
    <property type="entry name" value="GP_PDE"/>
    <property type="match status" value="1"/>
</dbReference>
<reference evidence="2" key="1">
    <citation type="journal article" date="2021" name="Nat. Microbiol.">
        <title>Cocultivation of an ultrasmall environmental parasitic bacterium with lytic ability against bacteria associated with wastewater foams.</title>
        <authorList>
            <person name="Batinovic S."/>
            <person name="Rose J.J.A."/>
            <person name="Ratcliffe J."/>
            <person name="Seviour R.J."/>
            <person name="Petrovski S."/>
        </authorList>
    </citation>
    <scope>NUCLEOTIDE SEQUENCE</scope>
    <source>
        <strain evidence="2">JR1</strain>
    </source>
</reference>